<dbReference type="PROSITE" id="PS51257">
    <property type="entry name" value="PROKAR_LIPOPROTEIN"/>
    <property type="match status" value="1"/>
</dbReference>
<protein>
    <recommendedName>
        <fullName evidence="4">Glycine zipper family protein</fullName>
    </recommendedName>
</protein>
<dbReference type="Proteomes" id="UP000199382">
    <property type="component" value="Unassembled WGS sequence"/>
</dbReference>
<evidence type="ECO:0000256" key="1">
    <source>
        <dbReference type="SAM" id="SignalP"/>
    </source>
</evidence>
<dbReference type="EMBL" id="FNEK01000117">
    <property type="protein sequence ID" value="SDL81107.1"/>
    <property type="molecule type" value="Genomic_DNA"/>
</dbReference>
<evidence type="ECO:0000313" key="3">
    <source>
        <dbReference type="Proteomes" id="UP000199382"/>
    </source>
</evidence>
<feature type="chain" id="PRO_5011523923" description="Glycine zipper family protein" evidence="1">
    <location>
        <begin position="21"/>
        <end position="125"/>
    </location>
</feature>
<organism evidence="2 3">
    <name type="scientific">Aliiruegeria lutimaris</name>
    <dbReference type="NCBI Taxonomy" id="571298"/>
    <lineage>
        <taxon>Bacteria</taxon>
        <taxon>Pseudomonadati</taxon>
        <taxon>Pseudomonadota</taxon>
        <taxon>Alphaproteobacteria</taxon>
        <taxon>Rhodobacterales</taxon>
        <taxon>Roseobacteraceae</taxon>
        <taxon>Aliiruegeria</taxon>
    </lineage>
</organism>
<evidence type="ECO:0008006" key="4">
    <source>
        <dbReference type="Google" id="ProtNLM"/>
    </source>
</evidence>
<proteinExistence type="predicted"/>
<reference evidence="2 3" key="1">
    <citation type="submission" date="2016-10" db="EMBL/GenBank/DDBJ databases">
        <authorList>
            <person name="de Groot N.N."/>
        </authorList>
    </citation>
    <scope>NUCLEOTIDE SEQUENCE [LARGE SCALE GENOMIC DNA]</scope>
    <source>
        <strain evidence="2 3">DSM 25294</strain>
    </source>
</reference>
<keyword evidence="3" id="KW-1185">Reference proteome</keyword>
<dbReference type="AlphaFoldDB" id="A0A1G9N4R2"/>
<accession>A0A1G9N4R2</accession>
<dbReference type="STRING" id="571298.SAMN04488026_111710"/>
<evidence type="ECO:0000313" key="2">
    <source>
        <dbReference type="EMBL" id="SDL81107.1"/>
    </source>
</evidence>
<name>A0A1G9N4R2_9RHOB</name>
<sequence>MRLAKFISAIALAGLTAACATSGANYVPVIDGANTNPNYSNDLAQCQALASQQGAFSSTTGEQALAGAAIAGGTTAVFNNRGTNVRDAALVGAAAGTISGAVQQQQKKEVIIRNCMRQRGYNVVG</sequence>
<dbReference type="OrthoDB" id="7067979at2"/>
<feature type="signal peptide" evidence="1">
    <location>
        <begin position="1"/>
        <end position="20"/>
    </location>
</feature>
<dbReference type="RefSeq" id="WP_068314357.1">
    <property type="nucleotide sequence ID" value="NZ_FNEK01000117.1"/>
</dbReference>
<keyword evidence="1" id="KW-0732">Signal</keyword>
<gene>
    <name evidence="2" type="ORF">SAMN04488026_111710</name>
</gene>